<organism evidence="1 2">
    <name type="scientific">Helianthus annuus</name>
    <name type="common">Common sunflower</name>
    <dbReference type="NCBI Taxonomy" id="4232"/>
    <lineage>
        <taxon>Eukaryota</taxon>
        <taxon>Viridiplantae</taxon>
        <taxon>Streptophyta</taxon>
        <taxon>Embryophyta</taxon>
        <taxon>Tracheophyta</taxon>
        <taxon>Spermatophyta</taxon>
        <taxon>Magnoliopsida</taxon>
        <taxon>eudicotyledons</taxon>
        <taxon>Gunneridae</taxon>
        <taxon>Pentapetalae</taxon>
        <taxon>asterids</taxon>
        <taxon>campanulids</taxon>
        <taxon>Asterales</taxon>
        <taxon>Asteraceae</taxon>
        <taxon>Asteroideae</taxon>
        <taxon>Heliantheae alliance</taxon>
        <taxon>Heliantheae</taxon>
        <taxon>Helianthus</taxon>
    </lineage>
</organism>
<evidence type="ECO:0000313" key="1">
    <source>
        <dbReference type="EMBL" id="KAF5815474.1"/>
    </source>
</evidence>
<name>A0A9K3JHZ0_HELAN</name>
<protein>
    <submittedName>
        <fullName evidence="1">Uncharacterized protein</fullName>
    </submittedName>
</protein>
<sequence length="49" mass="5619">MGLSSCWADNWVCYKLYNKILSVQTLLFKGLNATEKDVVIREKDVVIRG</sequence>
<gene>
    <name evidence="1" type="ORF">HanXRQr2_Chr03g0123481</name>
</gene>
<dbReference type="EMBL" id="MNCJ02000318">
    <property type="protein sequence ID" value="KAF5815474.1"/>
    <property type="molecule type" value="Genomic_DNA"/>
</dbReference>
<keyword evidence="2" id="KW-1185">Reference proteome</keyword>
<dbReference type="Gramene" id="mRNA:HanXRQr2_Chr03g0123481">
    <property type="protein sequence ID" value="CDS:HanXRQr2_Chr03g0123481.1"/>
    <property type="gene ID" value="HanXRQr2_Chr03g0123481"/>
</dbReference>
<dbReference type="Proteomes" id="UP000215914">
    <property type="component" value="Unassembled WGS sequence"/>
</dbReference>
<reference evidence="1" key="2">
    <citation type="submission" date="2020-06" db="EMBL/GenBank/DDBJ databases">
        <title>Helianthus annuus Genome sequencing and assembly Release 2.</title>
        <authorList>
            <person name="Gouzy J."/>
            <person name="Langlade N."/>
            <person name="Munos S."/>
        </authorList>
    </citation>
    <scope>NUCLEOTIDE SEQUENCE</scope>
    <source>
        <tissue evidence="1">Leaves</tissue>
    </source>
</reference>
<dbReference type="AlphaFoldDB" id="A0A9K3JHZ0"/>
<reference evidence="1" key="1">
    <citation type="journal article" date="2017" name="Nature">
        <title>The sunflower genome provides insights into oil metabolism, flowering and Asterid evolution.</title>
        <authorList>
            <person name="Badouin H."/>
            <person name="Gouzy J."/>
            <person name="Grassa C.J."/>
            <person name="Murat F."/>
            <person name="Staton S.E."/>
            <person name="Cottret L."/>
            <person name="Lelandais-Briere C."/>
            <person name="Owens G.L."/>
            <person name="Carrere S."/>
            <person name="Mayjonade B."/>
            <person name="Legrand L."/>
            <person name="Gill N."/>
            <person name="Kane N.C."/>
            <person name="Bowers J.E."/>
            <person name="Hubner S."/>
            <person name="Bellec A."/>
            <person name="Berard A."/>
            <person name="Berges H."/>
            <person name="Blanchet N."/>
            <person name="Boniface M.C."/>
            <person name="Brunel D."/>
            <person name="Catrice O."/>
            <person name="Chaidir N."/>
            <person name="Claudel C."/>
            <person name="Donnadieu C."/>
            <person name="Faraut T."/>
            <person name="Fievet G."/>
            <person name="Helmstetter N."/>
            <person name="King M."/>
            <person name="Knapp S.J."/>
            <person name="Lai Z."/>
            <person name="Le Paslier M.C."/>
            <person name="Lippi Y."/>
            <person name="Lorenzon L."/>
            <person name="Mandel J.R."/>
            <person name="Marage G."/>
            <person name="Marchand G."/>
            <person name="Marquand E."/>
            <person name="Bret-Mestries E."/>
            <person name="Morien E."/>
            <person name="Nambeesan S."/>
            <person name="Nguyen T."/>
            <person name="Pegot-Espagnet P."/>
            <person name="Pouilly N."/>
            <person name="Raftis F."/>
            <person name="Sallet E."/>
            <person name="Schiex T."/>
            <person name="Thomas J."/>
            <person name="Vandecasteele C."/>
            <person name="Vares D."/>
            <person name="Vear F."/>
            <person name="Vautrin S."/>
            <person name="Crespi M."/>
            <person name="Mangin B."/>
            <person name="Burke J.M."/>
            <person name="Salse J."/>
            <person name="Munos S."/>
            <person name="Vincourt P."/>
            <person name="Rieseberg L.H."/>
            <person name="Langlade N.B."/>
        </authorList>
    </citation>
    <scope>NUCLEOTIDE SEQUENCE</scope>
    <source>
        <tissue evidence="1">Leaves</tissue>
    </source>
</reference>
<evidence type="ECO:0000313" key="2">
    <source>
        <dbReference type="Proteomes" id="UP000215914"/>
    </source>
</evidence>
<comment type="caution">
    <text evidence="1">The sequence shown here is derived from an EMBL/GenBank/DDBJ whole genome shotgun (WGS) entry which is preliminary data.</text>
</comment>
<proteinExistence type="predicted"/>
<accession>A0A9K3JHZ0</accession>